<evidence type="ECO:0000256" key="6">
    <source>
        <dbReference type="ARBA" id="ARBA00023136"/>
    </source>
</evidence>
<comment type="subcellular location">
    <subcellularLocation>
        <location evidence="1 7">Cell membrane</location>
        <topology evidence="1 7">Multi-pass membrane protein</topology>
    </subcellularLocation>
</comment>
<protein>
    <submittedName>
        <fullName evidence="9">NitT/TauT family transport system permease protein</fullName>
    </submittedName>
</protein>
<evidence type="ECO:0000256" key="5">
    <source>
        <dbReference type="ARBA" id="ARBA00022989"/>
    </source>
</evidence>
<proteinExistence type="inferred from homology"/>
<keyword evidence="5 7" id="KW-1133">Transmembrane helix</keyword>
<evidence type="ECO:0000256" key="3">
    <source>
        <dbReference type="ARBA" id="ARBA00022475"/>
    </source>
</evidence>
<feature type="transmembrane region" description="Helical" evidence="7">
    <location>
        <begin position="171"/>
        <end position="200"/>
    </location>
</feature>
<evidence type="ECO:0000259" key="8">
    <source>
        <dbReference type="PROSITE" id="PS50928"/>
    </source>
</evidence>
<evidence type="ECO:0000256" key="2">
    <source>
        <dbReference type="ARBA" id="ARBA00022448"/>
    </source>
</evidence>
<dbReference type="PROSITE" id="PS50928">
    <property type="entry name" value="ABC_TM1"/>
    <property type="match status" value="1"/>
</dbReference>
<evidence type="ECO:0000256" key="4">
    <source>
        <dbReference type="ARBA" id="ARBA00022692"/>
    </source>
</evidence>
<gene>
    <name evidence="9" type="ORF">C7440_0168</name>
</gene>
<dbReference type="PANTHER" id="PTHR30151">
    <property type="entry name" value="ALKANE SULFONATE ABC TRANSPORTER-RELATED, MEMBRANE SUBUNIT"/>
    <property type="match status" value="1"/>
</dbReference>
<dbReference type="SUPFAM" id="SSF161098">
    <property type="entry name" value="MetI-like"/>
    <property type="match status" value="1"/>
</dbReference>
<feature type="domain" description="ABC transmembrane type-1" evidence="8">
    <location>
        <begin position="64"/>
        <end position="244"/>
    </location>
</feature>
<dbReference type="EMBL" id="QEKO01000001">
    <property type="protein sequence ID" value="PVY67785.1"/>
    <property type="molecule type" value="Genomic_DNA"/>
</dbReference>
<name>A0A2U1CPG9_9BURK</name>
<dbReference type="PANTHER" id="PTHR30151:SF0">
    <property type="entry name" value="ABC TRANSPORTER PERMEASE PROTEIN MJ0413-RELATED"/>
    <property type="match status" value="1"/>
</dbReference>
<keyword evidence="3" id="KW-1003">Cell membrane</keyword>
<reference evidence="9 10" key="1">
    <citation type="submission" date="2018-04" db="EMBL/GenBank/DDBJ databases">
        <title>Genomic Encyclopedia of Type Strains, Phase IV (KMG-IV): sequencing the most valuable type-strain genomes for metagenomic binning, comparative biology and taxonomic classification.</title>
        <authorList>
            <person name="Goeker M."/>
        </authorList>
    </citation>
    <scope>NUCLEOTIDE SEQUENCE [LARGE SCALE GENOMIC DNA]</scope>
    <source>
        <strain evidence="9 10">DSM 10065</strain>
    </source>
</reference>
<evidence type="ECO:0000256" key="1">
    <source>
        <dbReference type="ARBA" id="ARBA00004651"/>
    </source>
</evidence>
<evidence type="ECO:0000256" key="7">
    <source>
        <dbReference type="RuleBase" id="RU363032"/>
    </source>
</evidence>
<evidence type="ECO:0000313" key="10">
    <source>
        <dbReference type="Proteomes" id="UP000246145"/>
    </source>
</evidence>
<keyword evidence="4 7" id="KW-0812">Transmembrane</keyword>
<keyword evidence="6 7" id="KW-0472">Membrane</keyword>
<dbReference type="Pfam" id="PF00528">
    <property type="entry name" value="BPD_transp_1"/>
    <property type="match status" value="1"/>
</dbReference>
<dbReference type="GO" id="GO:0005886">
    <property type="term" value="C:plasma membrane"/>
    <property type="evidence" value="ECO:0007669"/>
    <property type="project" value="UniProtKB-SubCell"/>
</dbReference>
<dbReference type="Gene3D" id="1.10.3720.10">
    <property type="entry name" value="MetI-like"/>
    <property type="match status" value="1"/>
</dbReference>
<keyword evidence="2 7" id="KW-0813">Transport</keyword>
<dbReference type="CDD" id="cd06261">
    <property type="entry name" value="TM_PBP2"/>
    <property type="match status" value="1"/>
</dbReference>
<dbReference type="AlphaFoldDB" id="A0A2U1CPG9"/>
<comment type="similarity">
    <text evidence="7">Belongs to the binding-protein-dependent transport system permease family.</text>
</comment>
<dbReference type="Proteomes" id="UP000246145">
    <property type="component" value="Unassembled WGS sequence"/>
</dbReference>
<dbReference type="InterPro" id="IPR035906">
    <property type="entry name" value="MetI-like_sf"/>
</dbReference>
<dbReference type="InterPro" id="IPR000515">
    <property type="entry name" value="MetI-like"/>
</dbReference>
<organism evidence="9 10">
    <name type="scientific">Pusillimonas noertemannii</name>
    <dbReference type="NCBI Taxonomy" id="305977"/>
    <lineage>
        <taxon>Bacteria</taxon>
        <taxon>Pseudomonadati</taxon>
        <taxon>Pseudomonadota</taxon>
        <taxon>Betaproteobacteria</taxon>
        <taxon>Burkholderiales</taxon>
        <taxon>Alcaligenaceae</taxon>
        <taxon>Pusillimonas</taxon>
    </lineage>
</organism>
<sequence length="265" mass="28923">MSSAAKPMRWYHSPALAFLAAVLLVGVLWGVLSSVMNFSSFPGPITALKELPTIVLDPNAVWAIAQSVGRMFAGYAWALLFAIPLGLAMGRSQAMYDIFYPLVSLAYPMPKAALMPILMLWFGLGSFSKILVIAMGVSLPVLFHSYQGACRIEKKLVWTAQAMGMGPVKRLFRIVLPAALPEILIGCRVGVVMALIVMVSSEMIARQEGVGNLLFTSMDMAQYATVYAVILILAVMGFVLDWLFERVRRYLTHWAESSGGGSSLH</sequence>
<comment type="caution">
    <text evidence="9">The sequence shown here is derived from an EMBL/GenBank/DDBJ whole genome shotgun (WGS) entry which is preliminary data.</text>
</comment>
<feature type="transmembrane region" description="Helical" evidence="7">
    <location>
        <begin position="220"/>
        <end position="244"/>
    </location>
</feature>
<feature type="transmembrane region" description="Helical" evidence="7">
    <location>
        <begin position="71"/>
        <end position="90"/>
    </location>
</feature>
<dbReference type="GO" id="GO:0055085">
    <property type="term" value="P:transmembrane transport"/>
    <property type="evidence" value="ECO:0007669"/>
    <property type="project" value="InterPro"/>
</dbReference>
<dbReference type="OrthoDB" id="9806809at2"/>
<dbReference type="STRING" id="1231391.GCA_000308195_01425"/>
<keyword evidence="10" id="KW-1185">Reference proteome</keyword>
<accession>A0A2U1CPG9</accession>
<evidence type="ECO:0000313" key="9">
    <source>
        <dbReference type="EMBL" id="PVY67785.1"/>
    </source>
</evidence>